<keyword evidence="3" id="KW-1185">Reference proteome</keyword>
<sequence>MDLSERLYVNRDGTPYSGTLDLSEYGPLAGPRRIGRWLRDRPRPIRFTVGTLVPAGAAVIALGWVLDGPGGWLEAHGFLTNVVASVGTGALGVAAALLIFSQIADRGDRERERRDAAAAAGNILAELAALHLRLFSSELRQRLPNDRRQRNLALLRRLHRLRELTRTLTAETAAARRVLARNSSGEEERQSEVRTVLARLTEVDARWSELLTEGSPQLWREMGYTWGLLEQDLRVRLLSAGIWLPRYTVLRTGELLRAPDDAVVGELLYLPEALSVEEGRSDAGVTLRVVSELRRVPEGRDHGMMDGTTDLMLEHLRGSLHYLDRLLLLTLQLEELARDYPPPDDSGLPSIGKDSLRAPGEALEIDLPRYMIDQGDFREPWSHGPWSFRADGEESRIVISAEPLDAER</sequence>
<evidence type="ECO:0000256" key="1">
    <source>
        <dbReference type="SAM" id="Phobius"/>
    </source>
</evidence>
<protein>
    <submittedName>
        <fullName evidence="2">Uncharacterized protein</fullName>
    </submittedName>
</protein>
<evidence type="ECO:0000313" key="2">
    <source>
        <dbReference type="EMBL" id="MCD2197694.1"/>
    </source>
</evidence>
<dbReference type="RefSeq" id="WP_230739960.1">
    <property type="nucleotide sequence ID" value="NZ_JAJNDB010000009.1"/>
</dbReference>
<dbReference type="Proteomes" id="UP001199469">
    <property type="component" value="Unassembled WGS sequence"/>
</dbReference>
<gene>
    <name evidence="2" type="ORF">LQ327_30415</name>
</gene>
<dbReference type="EMBL" id="JAJNDB010000009">
    <property type="protein sequence ID" value="MCD2197694.1"/>
    <property type="molecule type" value="Genomic_DNA"/>
</dbReference>
<feature type="transmembrane region" description="Helical" evidence="1">
    <location>
        <begin position="78"/>
        <end position="104"/>
    </location>
</feature>
<proteinExistence type="predicted"/>
<accession>A0ABS8PL38</accession>
<comment type="caution">
    <text evidence="2">The sequence shown here is derived from an EMBL/GenBank/DDBJ whole genome shotgun (WGS) entry which is preliminary data.</text>
</comment>
<keyword evidence="1" id="KW-0472">Membrane</keyword>
<name>A0ABS8PL38_9PSEU</name>
<reference evidence="2 3" key="1">
    <citation type="submission" date="2021-11" db="EMBL/GenBank/DDBJ databases">
        <title>Draft genome sequence of Actinomycetospora sp. SF1 isolated from the rhizosphere soil.</title>
        <authorList>
            <person name="Duangmal K."/>
            <person name="Chantavorakit T."/>
        </authorList>
    </citation>
    <scope>NUCLEOTIDE SEQUENCE [LARGE SCALE GENOMIC DNA]</scope>
    <source>
        <strain evidence="2 3">TBRC 5722</strain>
    </source>
</reference>
<keyword evidence="1" id="KW-0812">Transmembrane</keyword>
<evidence type="ECO:0000313" key="3">
    <source>
        <dbReference type="Proteomes" id="UP001199469"/>
    </source>
</evidence>
<organism evidence="2 3">
    <name type="scientific">Actinomycetospora endophytica</name>
    <dbReference type="NCBI Taxonomy" id="2291215"/>
    <lineage>
        <taxon>Bacteria</taxon>
        <taxon>Bacillati</taxon>
        <taxon>Actinomycetota</taxon>
        <taxon>Actinomycetes</taxon>
        <taxon>Pseudonocardiales</taxon>
        <taxon>Pseudonocardiaceae</taxon>
        <taxon>Actinomycetospora</taxon>
    </lineage>
</organism>
<keyword evidence="1" id="KW-1133">Transmembrane helix</keyword>
<feature type="transmembrane region" description="Helical" evidence="1">
    <location>
        <begin position="45"/>
        <end position="66"/>
    </location>
</feature>